<dbReference type="OrthoDB" id="10249562at2759"/>
<accession>A0A1V4K333</accession>
<dbReference type="Gene3D" id="3.40.1170.20">
    <property type="entry name" value="tRNA intron endonuclease, N-terminal domain"/>
    <property type="match status" value="1"/>
</dbReference>
<dbReference type="STRING" id="372326.A0A1V4K333"/>
<dbReference type="EMBL" id="LSYS01004947">
    <property type="protein sequence ID" value="OPJ78869.1"/>
    <property type="molecule type" value="Genomic_DNA"/>
</dbReference>
<proteinExistence type="predicted"/>
<dbReference type="AlphaFoldDB" id="A0A1V4K333"/>
<dbReference type="GO" id="GO:0000213">
    <property type="term" value="F:tRNA-intron lyase activity"/>
    <property type="evidence" value="ECO:0007669"/>
    <property type="project" value="InterPro"/>
</dbReference>
<sequence>MCRAEIINNNVIVRNPEDIEQLYNKGYFGKGILSRSRPVHSISEPSLVTKWQVRSVKSPVESCEKTSFLRDAFHRRQKKRSQINIGQASTQ</sequence>
<evidence type="ECO:0000259" key="1">
    <source>
        <dbReference type="Pfam" id="PF02778"/>
    </source>
</evidence>
<comment type="caution">
    <text evidence="2">The sequence shown here is derived from an EMBL/GenBank/DDBJ whole genome shotgun (WGS) entry which is preliminary data.</text>
</comment>
<evidence type="ECO:0000313" key="3">
    <source>
        <dbReference type="Proteomes" id="UP000190648"/>
    </source>
</evidence>
<keyword evidence="3" id="KW-1185">Reference proteome</keyword>
<protein>
    <recommendedName>
        <fullName evidence="1">tRNA intron endonuclease N-terminal domain-containing protein</fullName>
    </recommendedName>
</protein>
<gene>
    <name evidence="2" type="ORF">AV530_010989</name>
</gene>
<reference evidence="2 3" key="1">
    <citation type="submission" date="2016-02" db="EMBL/GenBank/DDBJ databases">
        <title>Band-tailed pigeon sequencing and assembly.</title>
        <authorList>
            <person name="Soares A.E."/>
            <person name="Novak B.J."/>
            <person name="Rice E.S."/>
            <person name="O'Connell B."/>
            <person name="Chang D."/>
            <person name="Weber S."/>
            <person name="Shapiro B."/>
        </authorList>
    </citation>
    <scope>NUCLEOTIDE SEQUENCE [LARGE SCALE GENOMIC DNA]</scope>
    <source>
        <strain evidence="2">BTP2013</strain>
        <tissue evidence="2">Blood</tissue>
    </source>
</reference>
<dbReference type="InterPro" id="IPR006678">
    <property type="entry name" value="tRNA_intron_Endonuc_N"/>
</dbReference>
<dbReference type="Proteomes" id="UP000190648">
    <property type="component" value="Unassembled WGS sequence"/>
</dbReference>
<dbReference type="GO" id="GO:0006388">
    <property type="term" value="P:tRNA splicing, via endonucleolytic cleavage and ligation"/>
    <property type="evidence" value="ECO:0007669"/>
    <property type="project" value="InterPro"/>
</dbReference>
<feature type="domain" description="tRNA intron endonuclease N-terminal" evidence="1">
    <location>
        <begin position="4"/>
        <end position="30"/>
    </location>
</feature>
<dbReference type="Pfam" id="PF02778">
    <property type="entry name" value="tRNA_int_endo_N"/>
    <property type="match status" value="1"/>
</dbReference>
<evidence type="ECO:0000313" key="2">
    <source>
        <dbReference type="EMBL" id="OPJ78869.1"/>
    </source>
</evidence>
<name>A0A1V4K333_PATFA</name>
<organism evidence="2 3">
    <name type="scientific">Patagioenas fasciata monilis</name>
    <dbReference type="NCBI Taxonomy" id="372326"/>
    <lineage>
        <taxon>Eukaryota</taxon>
        <taxon>Metazoa</taxon>
        <taxon>Chordata</taxon>
        <taxon>Craniata</taxon>
        <taxon>Vertebrata</taxon>
        <taxon>Euteleostomi</taxon>
        <taxon>Archelosauria</taxon>
        <taxon>Archosauria</taxon>
        <taxon>Dinosauria</taxon>
        <taxon>Saurischia</taxon>
        <taxon>Theropoda</taxon>
        <taxon>Coelurosauria</taxon>
        <taxon>Aves</taxon>
        <taxon>Neognathae</taxon>
        <taxon>Neoaves</taxon>
        <taxon>Columbimorphae</taxon>
        <taxon>Columbiformes</taxon>
        <taxon>Columbidae</taxon>
        <taxon>Patagioenas</taxon>
    </lineage>
</organism>